<dbReference type="AlphaFoldDB" id="A0A6I7HPI0"/>
<dbReference type="InterPro" id="IPR022907">
    <property type="entry name" value="VapC_family"/>
</dbReference>
<evidence type="ECO:0000256" key="5">
    <source>
        <dbReference type="HAMAP-Rule" id="MF_00265"/>
    </source>
</evidence>
<evidence type="ECO:0000256" key="1">
    <source>
        <dbReference type="ARBA" id="ARBA00022649"/>
    </source>
</evidence>
<gene>
    <name evidence="5" type="primary">vapC</name>
    <name evidence="7" type="ORF">DFR48_102162</name>
</gene>
<keyword evidence="1 5" id="KW-1277">Toxin-antitoxin system</keyword>
<keyword evidence="5" id="KW-0460">Magnesium</keyword>
<name>A0A6I7HPI0_9HYPH</name>
<comment type="caution">
    <text evidence="7">The sequence shown here is derived from an EMBL/GenBank/DDBJ whole genome shotgun (WGS) entry which is preliminary data.</text>
</comment>
<dbReference type="Proteomes" id="UP000252582">
    <property type="component" value="Unassembled WGS sequence"/>
</dbReference>
<feature type="binding site" evidence="5">
    <location>
        <position position="103"/>
    </location>
    <ligand>
        <name>Mg(2+)</name>
        <dbReference type="ChEBI" id="CHEBI:18420"/>
    </ligand>
</feature>
<evidence type="ECO:0000256" key="4">
    <source>
        <dbReference type="ARBA" id="ARBA00022801"/>
    </source>
</evidence>
<dbReference type="InterPro" id="IPR029060">
    <property type="entry name" value="PIN-like_dom_sf"/>
</dbReference>
<keyword evidence="4 5" id="KW-0378">Hydrolase</keyword>
<comment type="cofactor">
    <cofactor evidence="5">
        <name>Mg(2+)</name>
        <dbReference type="ChEBI" id="CHEBI:18420"/>
    </cofactor>
</comment>
<keyword evidence="2 5" id="KW-0540">Nuclease</keyword>
<feature type="domain" description="PIN" evidence="6">
    <location>
        <begin position="1"/>
        <end position="128"/>
    </location>
</feature>
<dbReference type="HAMAP" id="MF_00265">
    <property type="entry name" value="VapC_Nob1"/>
    <property type="match status" value="1"/>
</dbReference>
<dbReference type="EC" id="3.1.-.-" evidence="5"/>
<dbReference type="EMBL" id="QPIX01000002">
    <property type="protein sequence ID" value="RCW27678.1"/>
    <property type="molecule type" value="Genomic_DNA"/>
</dbReference>
<dbReference type="SUPFAM" id="SSF88723">
    <property type="entry name" value="PIN domain-like"/>
    <property type="match status" value="1"/>
</dbReference>
<dbReference type="GO" id="GO:0016787">
    <property type="term" value="F:hydrolase activity"/>
    <property type="evidence" value="ECO:0007669"/>
    <property type="project" value="UniProtKB-KW"/>
</dbReference>
<comment type="function">
    <text evidence="5">Toxic component of a toxin-antitoxin (TA) system. An RNase.</text>
</comment>
<dbReference type="GO" id="GO:0090729">
    <property type="term" value="F:toxin activity"/>
    <property type="evidence" value="ECO:0007669"/>
    <property type="project" value="UniProtKB-KW"/>
</dbReference>
<evidence type="ECO:0000313" key="7">
    <source>
        <dbReference type="EMBL" id="RCW27678.1"/>
    </source>
</evidence>
<evidence type="ECO:0000313" key="8">
    <source>
        <dbReference type="Proteomes" id="UP000252582"/>
    </source>
</evidence>
<dbReference type="Gene3D" id="3.40.50.1010">
    <property type="entry name" value="5'-nuclease"/>
    <property type="match status" value="1"/>
</dbReference>
<protein>
    <recommendedName>
        <fullName evidence="5">Ribonuclease VapC</fullName>
        <shortName evidence="5">RNase VapC</shortName>
        <ecNumber evidence="5">3.1.-.-</ecNumber>
    </recommendedName>
    <alternativeName>
        <fullName evidence="5">Toxin VapC</fullName>
    </alternativeName>
</protein>
<reference evidence="7 8" key="1">
    <citation type="submission" date="2018-07" db="EMBL/GenBank/DDBJ databases">
        <title>Genomic Encyclopedia of Type Strains, Phase IV (KMG-IV): sequencing the most valuable type-strain genomes for metagenomic binning, comparative biology and taxonomic classification.</title>
        <authorList>
            <person name="Goeker M."/>
        </authorList>
    </citation>
    <scope>NUCLEOTIDE SEQUENCE [LARGE SCALE GENOMIC DNA]</scope>
    <source>
        <strain evidence="7 8">DSM 25528</strain>
    </source>
</reference>
<comment type="similarity">
    <text evidence="5">Belongs to the PINc/VapC protein family.</text>
</comment>
<proteinExistence type="inferred from homology"/>
<accession>A0A6I7HPI0</accession>
<dbReference type="GO" id="GO:0000287">
    <property type="term" value="F:magnesium ion binding"/>
    <property type="evidence" value="ECO:0007669"/>
    <property type="project" value="UniProtKB-UniRule"/>
</dbReference>
<dbReference type="InterPro" id="IPR002716">
    <property type="entry name" value="PIN_dom"/>
</dbReference>
<dbReference type="Pfam" id="PF01850">
    <property type="entry name" value="PIN"/>
    <property type="match status" value="1"/>
</dbReference>
<keyword evidence="8" id="KW-1185">Reference proteome</keyword>
<organism evidence="7 8">
    <name type="scientific">Ciceribacter lividus</name>
    <dbReference type="NCBI Taxonomy" id="1197950"/>
    <lineage>
        <taxon>Bacteria</taxon>
        <taxon>Pseudomonadati</taxon>
        <taxon>Pseudomonadota</taxon>
        <taxon>Alphaproteobacteria</taxon>
        <taxon>Hyphomicrobiales</taxon>
        <taxon>Rhizobiaceae</taxon>
        <taxon>Ciceribacter</taxon>
    </lineage>
</organism>
<evidence type="ECO:0000256" key="2">
    <source>
        <dbReference type="ARBA" id="ARBA00022722"/>
    </source>
</evidence>
<evidence type="ECO:0000256" key="3">
    <source>
        <dbReference type="ARBA" id="ARBA00022723"/>
    </source>
</evidence>
<sequence length="132" mass="14233">MFVDSSAIVAILIDAPEAGALIERLDATATPRMTTPTAVFEATTVLGKRLELEPPTADRLVKEFLDVLDIRVTPVTEEMAANALDAFARYGKGRHPAELNFGDCFSYAGSRAANVPLLYVGDGFSQTDLRQS</sequence>
<dbReference type="RefSeq" id="WP_114361993.1">
    <property type="nucleotide sequence ID" value="NZ_QPIX01000002.1"/>
</dbReference>
<feature type="binding site" evidence="5">
    <location>
        <position position="4"/>
    </location>
    <ligand>
        <name>Mg(2+)</name>
        <dbReference type="ChEBI" id="CHEBI:18420"/>
    </ligand>
</feature>
<dbReference type="GO" id="GO:0004540">
    <property type="term" value="F:RNA nuclease activity"/>
    <property type="evidence" value="ECO:0007669"/>
    <property type="project" value="InterPro"/>
</dbReference>
<dbReference type="CDD" id="cd09871">
    <property type="entry name" value="PIN_MtVapC28-VapC30-like"/>
    <property type="match status" value="1"/>
</dbReference>
<evidence type="ECO:0000259" key="6">
    <source>
        <dbReference type="Pfam" id="PF01850"/>
    </source>
</evidence>
<keyword evidence="5" id="KW-0800">Toxin</keyword>
<keyword evidence="3 5" id="KW-0479">Metal-binding</keyword>